<evidence type="ECO:0000256" key="2">
    <source>
        <dbReference type="ARBA" id="ARBA00022833"/>
    </source>
</evidence>
<dbReference type="EMBL" id="QCXM01000013">
    <property type="protein sequence ID" value="PUT45981.1"/>
    <property type="molecule type" value="Genomic_DNA"/>
</dbReference>
<comment type="cofactor">
    <cofactor evidence="3">
        <name>Zn(2+)</name>
        <dbReference type="ChEBI" id="CHEBI:29105"/>
    </cofactor>
    <text evidence="3">Binds 1 zinc ion.</text>
</comment>
<feature type="binding site" evidence="3">
    <location>
        <position position="29"/>
    </location>
    <ligand>
        <name>Zn(2+)</name>
        <dbReference type="ChEBI" id="CHEBI:29105"/>
    </ligand>
</feature>
<dbReference type="GO" id="GO:0008657">
    <property type="term" value="F:DNA topoisomerase type II (double strand cut, ATP-hydrolyzing) inhibitor activity"/>
    <property type="evidence" value="ECO:0007669"/>
    <property type="project" value="UniProtKB-UniRule"/>
</dbReference>
<dbReference type="OrthoDB" id="9809663at2"/>
<name>A0A3A5LGI0_9GAMM</name>
<feature type="region of interest" description="Disordered" evidence="4">
    <location>
        <begin position="44"/>
        <end position="66"/>
    </location>
</feature>
<evidence type="ECO:0000313" key="5">
    <source>
        <dbReference type="EMBL" id="PUT45981.1"/>
    </source>
</evidence>
<dbReference type="PANTHER" id="PTHR36150">
    <property type="entry name" value="DNA GYRASE INHIBITOR YACG"/>
    <property type="match status" value="1"/>
</dbReference>
<comment type="subunit">
    <text evidence="3">Interacts with GyrB.</text>
</comment>
<dbReference type="SUPFAM" id="SSF57716">
    <property type="entry name" value="Glucocorticoid receptor-like (DNA-binding domain)"/>
    <property type="match status" value="1"/>
</dbReference>
<dbReference type="Gene3D" id="3.30.50.10">
    <property type="entry name" value="Erythroid Transcription Factor GATA-1, subunit A"/>
    <property type="match status" value="1"/>
</dbReference>
<dbReference type="RefSeq" id="WP_108294737.1">
    <property type="nucleotide sequence ID" value="NZ_CAAAIR010000003.1"/>
</dbReference>
<feature type="binding site" evidence="3">
    <location>
        <position position="10"/>
    </location>
    <ligand>
        <name>Zn(2+)</name>
        <dbReference type="ChEBI" id="CHEBI:29105"/>
    </ligand>
</feature>
<dbReference type="EMBL" id="QFGG01000014">
    <property type="protein sequence ID" value="TID39995.1"/>
    <property type="molecule type" value="Genomic_DNA"/>
</dbReference>
<dbReference type="GeneID" id="48946109"/>
<evidence type="ECO:0000256" key="4">
    <source>
        <dbReference type="SAM" id="MobiDB-lite"/>
    </source>
</evidence>
<gene>
    <name evidence="3 6" type="primary">yacG</name>
    <name evidence="6" type="ORF">D6J04_03125</name>
    <name evidence="5" type="ORF">DB745_11785</name>
    <name evidence="7" type="ORF">DIZ81_12920</name>
</gene>
<evidence type="ECO:0000313" key="8">
    <source>
        <dbReference type="Proteomes" id="UP000251035"/>
    </source>
</evidence>
<evidence type="ECO:0000313" key="6">
    <source>
        <dbReference type="EMBL" id="RJT48735.1"/>
    </source>
</evidence>
<dbReference type="InterPro" id="IPR013088">
    <property type="entry name" value="Znf_NHR/GATA"/>
</dbReference>
<sequence length="66" mass="7436">MKTNKPKIKCPTCGQSDTWRLDNPYKPFCSYRCKLIDLGEWASESRKIPGDPTNLGNVQDSDDSGE</sequence>
<dbReference type="HAMAP" id="MF_00649">
    <property type="entry name" value="DNA_gyrase_inhibitor_YacG"/>
    <property type="match status" value="1"/>
</dbReference>
<evidence type="ECO:0000256" key="1">
    <source>
        <dbReference type="ARBA" id="ARBA00022723"/>
    </source>
</evidence>
<keyword evidence="1 3" id="KW-0479">Metal-binding</keyword>
<dbReference type="Proteomes" id="UP000306421">
    <property type="component" value="Unassembled WGS sequence"/>
</dbReference>
<proteinExistence type="inferred from homology"/>
<evidence type="ECO:0000256" key="3">
    <source>
        <dbReference type="HAMAP-Rule" id="MF_00649"/>
    </source>
</evidence>
<evidence type="ECO:0000313" key="7">
    <source>
        <dbReference type="EMBL" id="TID39995.1"/>
    </source>
</evidence>
<evidence type="ECO:0000313" key="10">
    <source>
        <dbReference type="Proteomes" id="UP000306421"/>
    </source>
</evidence>
<dbReference type="Pfam" id="PF03884">
    <property type="entry name" value="YacG"/>
    <property type="match status" value="1"/>
</dbReference>
<organism evidence="6 9">
    <name type="scientific">Legionella taurinensis</name>
    <dbReference type="NCBI Taxonomy" id="70611"/>
    <lineage>
        <taxon>Bacteria</taxon>
        <taxon>Pseudomonadati</taxon>
        <taxon>Pseudomonadota</taxon>
        <taxon>Gammaproteobacteria</taxon>
        <taxon>Legionellales</taxon>
        <taxon>Legionellaceae</taxon>
        <taxon>Legionella</taxon>
    </lineage>
</organism>
<dbReference type="EMBL" id="QZWB01000002">
    <property type="protein sequence ID" value="RJT48735.1"/>
    <property type="molecule type" value="Genomic_DNA"/>
</dbReference>
<dbReference type="GO" id="GO:0008270">
    <property type="term" value="F:zinc ion binding"/>
    <property type="evidence" value="ECO:0007669"/>
    <property type="project" value="UniProtKB-UniRule"/>
</dbReference>
<comment type="similarity">
    <text evidence="3">Belongs to the DNA gyrase inhibitor YacG family.</text>
</comment>
<reference evidence="5 8" key="1">
    <citation type="submission" date="2018-04" db="EMBL/GenBank/DDBJ databases">
        <title>Whole genome sequence comparison of clinical and drinking water Legionella pneumophila isolates associated with the Flint Water Crisis.</title>
        <authorList>
            <person name="Garner E."/>
            <person name="Brown C."/>
            <person name="Schwake O."/>
            <person name="Coil D."/>
            <person name="Jospin G."/>
            <person name="Eisen J."/>
            <person name="Edwards M."/>
            <person name="Pruden A."/>
        </authorList>
    </citation>
    <scope>NUCLEOTIDE SEQUENCE [LARGE SCALE GENOMIC DNA]</scope>
    <source>
        <strain evidence="5 8">Genessee03</strain>
    </source>
</reference>
<protein>
    <recommendedName>
        <fullName evidence="3">DNA gyrase inhibitor YacG</fullName>
    </recommendedName>
</protein>
<dbReference type="AlphaFoldDB" id="A0A3A5LGI0"/>
<feature type="binding site" evidence="3">
    <location>
        <position position="33"/>
    </location>
    <ligand>
        <name>Zn(2+)</name>
        <dbReference type="ChEBI" id="CHEBI:29105"/>
    </ligand>
</feature>
<reference evidence="7 10" key="2">
    <citation type="submission" date="2018-04" db="EMBL/GenBank/DDBJ databases">
        <title>Whole genome sequence comparison of clinical and drinking water Legionella pneumophila isolates.</title>
        <authorList>
            <person name="Garner E."/>
        </authorList>
    </citation>
    <scope>NUCLEOTIDE SEQUENCE [LARGE SCALE GENOMIC DNA]</scope>
    <source>
        <strain evidence="7 10">WH02</strain>
    </source>
</reference>
<dbReference type="InterPro" id="IPR005584">
    <property type="entry name" value="DNA_gyrase_inhibitor_YacG"/>
</dbReference>
<evidence type="ECO:0000313" key="9">
    <source>
        <dbReference type="Proteomes" id="UP000270757"/>
    </source>
</evidence>
<dbReference type="GO" id="GO:0006355">
    <property type="term" value="P:regulation of DNA-templated transcription"/>
    <property type="evidence" value="ECO:0007669"/>
    <property type="project" value="InterPro"/>
</dbReference>
<reference evidence="6 9" key="3">
    <citation type="submission" date="2018-09" db="EMBL/GenBank/DDBJ databases">
        <title>Draft genome sequences of Legionella taurinensis isolated from water samples.</title>
        <authorList>
            <person name="Chakeri A."/>
            <person name="Allerberger F."/>
            <person name="Kundi M."/>
            <person name="Ruppitsch W."/>
            <person name="Schmid D."/>
        </authorList>
    </citation>
    <scope>NUCLEOTIDE SEQUENCE [LARGE SCALE GENOMIC DNA]</scope>
    <source>
        <strain evidence="6 9">4570-18-6</strain>
    </source>
</reference>
<feature type="binding site" evidence="3">
    <location>
        <position position="13"/>
    </location>
    <ligand>
        <name>Zn(2+)</name>
        <dbReference type="ChEBI" id="CHEBI:29105"/>
    </ligand>
</feature>
<dbReference type="PANTHER" id="PTHR36150:SF1">
    <property type="entry name" value="DNA GYRASE INHIBITOR YACG"/>
    <property type="match status" value="1"/>
</dbReference>
<dbReference type="Proteomes" id="UP000270757">
    <property type="component" value="Unassembled WGS sequence"/>
</dbReference>
<comment type="caution">
    <text evidence="6">The sequence shown here is derived from an EMBL/GenBank/DDBJ whole genome shotgun (WGS) entry which is preliminary data.</text>
</comment>
<accession>A0A3A5LGI0</accession>
<comment type="function">
    <text evidence="3">Inhibits all the catalytic activities of DNA gyrase by preventing its interaction with DNA. Acts by binding directly to the C-terminal domain of GyrB, which probably disrupts DNA binding by the gyrase.</text>
</comment>
<keyword evidence="8" id="KW-1185">Reference proteome</keyword>
<dbReference type="Proteomes" id="UP000251035">
    <property type="component" value="Unassembled WGS sequence"/>
</dbReference>
<keyword evidence="2 3" id="KW-0862">Zinc</keyword>